<organism evidence="4 5">
    <name type="scientific">Desulfonema magnum</name>
    <dbReference type="NCBI Taxonomy" id="45655"/>
    <lineage>
        <taxon>Bacteria</taxon>
        <taxon>Pseudomonadati</taxon>
        <taxon>Thermodesulfobacteriota</taxon>
        <taxon>Desulfobacteria</taxon>
        <taxon>Desulfobacterales</taxon>
        <taxon>Desulfococcaceae</taxon>
        <taxon>Desulfonema</taxon>
    </lineage>
</organism>
<evidence type="ECO:0000259" key="3">
    <source>
        <dbReference type="Pfam" id="PF01926"/>
    </source>
</evidence>
<accession>A0A975BTR9</accession>
<keyword evidence="2" id="KW-1133">Transmembrane helix</keyword>
<keyword evidence="1" id="KW-0175">Coiled coil</keyword>
<dbReference type="PANTHER" id="PTHR43681:SF1">
    <property type="entry name" value="SARCALUMENIN"/>
    <property type="match status" value="1"/>
</dbReference>
<keyword evidence="2" id="KW-0472">Membrane</keyword>
<feature type="transmembrane region" description="Helical" evidence="2">
    <location>
        <begin position="489"/>
        <end position="511"/>
    </location>
</feature>
<dbReference type="Gene3D" id="3.40.50.300">
    <property type="entry name" value="P-loop containing nucleotide triphosphate hydrolases"/>
    <property type="match status" value="1"/>
</dbReference>
<dbReference type="InterPro" id="IPR006073">
    <property type="entry name" value="GTP-bd"/>
</dbReference>
<reference evidence="4" key="1">
    <citation type="journal article" date="2021" name="Microb. Physiol.">
        <title>Proteogenomic Insights into the Physiology of Marine, Sulfate-Reducing, Filamentous Desulfonema limicola and Desulfonema magnum.</title>
        <authorList>
            <person name="Schnaars V."/>
            <person name="Wohlbrand L."/>
            <person name="Scheve S."/>
            <person name="Hinrichs C."/>
            <person name="Reinhardt R."/>
            <person name="Rabus R."/>
        </authorList>
    </citation>
    <scope>NUCLEOTIDE SEQUENCE</scope>
    <source>
        <strain evidence="4">4be13</strain>
    </source>
</reference>
<gene>
    <name evidence="4" type="ORF">dnm_076960</name>
</gene>
<dbReference type="Pfam" id="PF01926">
    <property type="entry name" value="MMR_HSR1"/>
    <property type="match status" value="1"/>
</dbReference>
<feature type="transmembrane region" description="Helical" evidence="2">
    <location>
        <begin position="523"/>
        <end position="547"/>
    </location>
</feature>
<dbReference type="SUPFAM" id="SSF52540">
    <property type="entry name" value="P-loop containing nucleoside triphosphate hydrolases"/>
    <property type="match status" value="1"/>
</dbReference>
<dbReference type="InterPro" id="IPR027417">
    <property type="entry name" value="P-loop_NTPase"/>
</dbReference>
<dbReference type="EMBL" id="CP061800">
    <property type="protein sequence ID" value="QTA91624.1"/>
    <property type="molecule type" value="Genomic_DNA"/>
</dbReference>
<feature type="coiled-coil region" evidence="1">
    <location>
        <begin position="296"/>
        <end position="323"/>
    </location>
</feature>
<sequence length="603" mass="68217">MISERQLLAIKTRGKIEGVENEIRMLSASVHAAPLWQPGIVLKKQCDEASRLTSELEARFDRKLIVSIIGPCGVGKSTLLNALAGVDELSETGHDRPTTRRLVVLCREDSDANPLREHLGDKNVKIRSSHAASSLEHVLLIDTPDTDSTAQEKHIPLVHKVIEMSDVLICVFDGENPKRRDYVDFLSSYIQRFKGESLVCVANKCDRLEEQELMSVIVPGFLSYIKAAWERPVDKLLCISARRHLHDPAWDKKAKPRHDFDQFEDLEAMIFSTFNRPGFVIDRRMENAKNLRDYVLHEVRAEAEKDREKLEEIKKRITETEKKAAKDALSALKSDETKQLLGVNVMLYQKLAQRWLGPVGWLIALWARILIFGTGIAAIFRFGNPIHQIVGIVSSFLHFKESQAAVSEVGKSERVDTAFRDYRLAIMRSWPDIAESLVKCRFDQSVRKLEDILPKSKTVNEELSAIWNEALESSIEESAQKLSGLITQFVFNIPAVGIMGYTAWITARAFFLDNYLSSDFFLHAFLTIGLVLFLGFFIFQGCVRVFAGTERISTKAFKKVKGQIEQFQPVSLNPLGDQVDAVIGLAVPNWGDENQPYSDRFLL</sequence>
<protein>
    <submittedName>
        <fullName evidence="4">GTP-binding domain-containing protein</fullName>
    </submittedName>
</protein>
<evidence type="ECO:0000313" key="4">
    <source>
        <dbReference type="EMBL" id="QTA91624.1"/>
    </source>
</evidence>
<evidence type="ECO:0000256" key="2">
    <source>
        <dbReference type="SAM" id="Phobius"/>
    </source>
</evidence>
<dbReference type="AlphaFoldDB" id="A0A975BTR9"/>
<dbReference type="RefSeq" id="WP_207679327.1">
    <property type="nucleotide sequence ID" value="NZ_CP061800.1"/>
</dbReference>
<evidence type="ECO:0000256" key="1">
    <source>
        <dbReference type="SAM" id="Coils"/>
    </source>
</evidence>
<feature type="domain" description="G" evidence="3">
    <location>
        <begin position="66"/>
        <end position="204"/>
    </location>
</feature>
<dbReference type="KEGG" id="dmm:dnm_076960"/>
<dbReference type="Proteomes" id="UP000663722">
    <property type="component" value="Chromosome"/>
</dbReference>
<dbReference type="GO" id="GO:0005525">
    <property type="term" value="F:GTP binding"/>
    <property type="evidence" value="ECO:0007669"/>
    <property type="project" value="InterPro"/>
</dbReference>
<evidence type="ECO:0000313" key="5">
    <source>
        <dbReference type="Proteomes" id="UP000663722"/>
    </source>
</evidence>
<dbReference type="PANTHER" id="PTHR43681">
    <property type="entry name" value="TRANSMEMBRANE GTPASE FZO"/>
    <property type="match status" value="1"/>
</dbReference>
<dbReference type="CDD" id="cd00882">
    <property type="entry name" value="Ras_like_GTPase"/>
    <property type="match status" value="1"/>
</dbReference>
<dbReference type="InterPro" id="IPR051943">
    <property type="entry name" value="TRAFAC_Dynamin-like_GTPase"/>
</dbReference>
<proteinExistence type="predicted"/>
<keyword evidence="2" id="KW-0812">Transmembrane</keyword>
<keyword evidence="5" id="KW-1185">Reference proteome</keyword>
<feature type="transmembrane region" description="Helical" evidence="2">
    <location>
        <begin position="355"/>
        <end position="380"/>
    </location>
</feature>
<name>A0A975BTR9_9BACT</name>